<dbReference type="GO" id="GO:0003677">
    <property type="term" value="F:DNA binding"/>
    <property type="evidence" value="ECO:0007669"/>
    <property type="project" value="TreeGrafter"/>
</dbReference>
<dbReference type="PANTHER" id="PTHR10629:SF52">
    <property type="entry name" value="DNA (CYTOSINE-5)-METHYLTRANSFERASE 1"/>
    <property type="match status" value="1"/>
</dbReference>
<evidence type="ECO:0000256" key="4">
    <source>
        <dbReference type="ARBA" id="ARBA00022691"/>
    </source>
</evidence>
<dbReference type="PRINTS" id="PR00105">
    <property type="entry name" value="C5METTRFRASE"/>
</dbReference>
<dbReference type="InterPro" id="IPR029063">
    <property type="entry name" value="SAM-dependent_MTases_sf"/>
</dbReference>
<dbReference type="CDD" id="cd00315">
    <property type="entry name" value="Cyt_C5_DNA_methylase"/>
    <property type="match status" value="1"/>
</dbReference>
<dbReference type="SUPFAM" id="SSF53335">
    <property type="entry name" value="S-adenosyl-L-methionine-dependent methyltransferases"/>
    <property type="match status" value="1"/>
</dbReference>
<evidence type="ECO:0000256" key="2">
    <source>
        <dbReference type="ARBA" id="ARBA00022603"/>
    </source>
</evidence>
<name>A0A1W1BYV9_9ZZZZ</name>
<dbReference type="AlphaFoldDB" id="A0A1W1BYV9"/>
<proteinExistence type="predicted"/>
<dbReference type="GO" id="GO:0044027">
    <property type="term" value="P:negative regulation of gene expression via chromosomal CpG island methylation"/>
    <property type="evidence" value="ECO:0007669"/>
    <property type="project" value="TreeGrafter"/>
</dbReference>
<dbReference type="InterPro" id="IPR001525">
    <property type="entry name" value="C5_MeTfrase"/>
</dbReference>
<dbReference type="InterPro" id="IPR031303">
    <property type="entry name" value="C5_meth_CS"/>
</dbReference>
<keyword evidence="3 5" id="KW-0808">Transferase</keyword>
<dbReference type="Gene3D" id="3.40.50.150">
    <property type="entry name" value="Vaccinia Virus protein VP39"/>
    <property type="match status" value="1"/>
</dbReference>
<dbReference type="InterPro" id="IPR050390">
    <property type="entry name" value="C5-Methyltransferase"/>
</dbReference>
<protein>
    <recommendedName>
        <fullName evidence="1">DNA (cytosine-5-)-methyltransferase</fullName>
        <ecNumber evidence="1">2.1.1.37</ecNumber>
    </recommendedName>
</protein>
<dbReference type="Gene3D" id="3.90.120.10">
    <property type="entry name" value="DNA Methylase, subunit A, domain 2"/>
    <property type="match status" value="1"/>
</dbReference>
<sequence>MNIISLFSGAGGLDLGFEKAGFKTIWANEYDKEIWETYEKNFPNTFLDKRSIKDIPSNEIPEAIGLIGGPPCQSWSEAGKLKGIDDHRGQLFFEFIRVLRDKKPLFFLAENVSGMLASRHSNALENIKNHFADSGYDLYFKLLDANDFQVAQNRKRVFFIGFRKDLNIKFDFPKPFEKKRVLKDVIWDLKDDILPAKEKNYTNGDACKLANHEYLLGGFSSMFMSRNRVRSWDEPSFTIQAGGRHAPLHPQAPKMQFVEQNKRIFVPKHEHLYRRLSIRECARIQSFPDNHIFYYKNLTAGYKMVGNAVPPYLAYYLAKEIQKRLVSVYPSKSLELTSELIVEKSNIDDVAYVSDMSIATRQMAHL</sequence>
<evidence type="ECO:0000313" key="5">
    <source>
        <dbReference type="EMBL" id="SFV58651.1"/>
    </source>
</evidence>
<evidence type="ECO:0000256" key="3">
    <source>
        <dbReference type="ARBA" id="ARBA00022679"/>
    </source>
</evidence>
<keyword evidence="4" id="KW-0949">S-adenosyl-L-methionine</keyword>
<keyword evidence="2 5" id="KW-0489">Methyltransferase</keyword>
<dbReference type="PROSITE" id="PS00095">
    <property type="entry name" value="C5_MTASE_2"/>
    <property type="match status" value="1"/>
</dbReference>
<evidence type="ECO:0000256" key="1">
    <source>
        <dbReference type="ARBA" id="ARBA00011975"/>
    </source>
</evidence>
<dbReference type="GO" id="GO:0032259">
    <property type="term" value="P:methylation"/>
    <property type="evidence" value="ECO:0007669"/>
    <property type="project" value="UniProtKB-KW"/>
</dbReference>
<dbReference type="GO" id="GO:0003886">
    <property type="term" value="F:DNA (cytosine-5-)-methyltransferase activity"/>
    <property type="evidence" value="ECO:0007669"/>
    <property type="project" value="UniProtKB-EC"/>
</dbReference>
<reference evidence="5" key="1">
    <citation type="submission" date="2016-10" db="EMBL/GenBank/DDBJ databases">
        <authorList>
            <person name="de Groot N.N."/>
        </authorList>
    </citation>
    <scope>NUCLEOTIDE SEQUENCE</scope>
</reference>
<dbReference type="GO" id="GO:0005634">
    <property type="term" value="C:nucleus"/>
    <property type="evidence" value="ECO:0007669"/>
    <property type="project" value="TreeGrafter"/>
</dbReference>
<dbReference type="EC" id="2.1.1.37" evidence="1"/>
<dbReference type="PROSITE" id="PS51679">
    <property type="entry name" value="SAM_MT_C5"/>
    <property type="match status" value="1"/>
</dbReference>
<gene>
    <name evidence="5" type="ORF">MNB_SV-6-1763</name>
</gene>
<accession>A0A1W1BYV9</accession>
<organism evidence="5">
    <name type="scientific">hydrothermal vent metagenome</name>
    <dbReference type="NCBI Taxonomy" id="652676"/>
    <lineage>
        <taxon>unclassified sequences</taxon>
        <taxon>metagenomes</taxon>
        <taxon>ecological metagenomes</taxon>
    </lineage>
</organism>
<dbReference type="PANTHER" id="PTHR10629">
    <property type="entry name" value="CYTOSINE-SPECIFIC METHYLTRANSFERASE"/>
    <property type="match status" value="1"/>
</dbReference>
<dbReference type="NCBIfam" id="TIGR00675">
    <property type="entry name" value="dcm"/>
    <property type="match status" value="1"/>
</dbReference>
<dbReference type="EMBL" id="FPHC01000048">
    <property type="protein sequence ID" value="SFV58651.1"/>
    <property type="molecule type" value="Genomic_DNA"/>
</dbReference>
<dbReference type="Pfam" id="PF00145">
    <property type="entry name" value="DNA_methylase"/>
    <property type="match status" value="1"/>
</dbReference>